<gene>
    <name evidence="1" type="ORF">ANN_14050</name>
</gene>
<reference evidence="1 2" key="1">
    <citation type="journal article" date="2022" name="Allergy">
        <title>Genome assembly and annotation of Periplaneta americana reveal a comprehensive cockroach allergen profile.</title>
        <authorList>
            <person name="Wang L."/>
            <person name="Xiong Q."/>
            <person name="Saelim N."/>
            <person name="Wang L."/>
            <person name="Nong W."/>
            <person name="Wan A.T."/>
            <person name="Shi M."/>
            <person name="Liu X."/>
            <person name="Cao Q."/>
            <person name="Hui J.H.L."/>
            <person name="Sookrung N."/>
            <person name="Leung T.F."/>
            <person name="Tungtrongchitr A."/>
            <person name="Tsui S.K.W."/>
        </authorList>
    </citation>
    <scope>NUCLEOTIDE SEQUENCE [LARGE SCALE GENOMIC DNA]</scope>
    <source>
        <strain evidence="1">PWHHKU_190912</strain>
    </source>
</reference>
<dbReference type="Proteomes" id="UP001148838">
    <property type="component" value="Unassembled WGS sequence"/>
</dbReference>
<keyword evidence="2" id="KW-1185">Reference proteome</keyword>
<comment type="caution">
    <text evidence="1">The sequence shown here is derived from an EMBL/GenBank/DDBJ whole genome shotgun (WGS) entry which is preliminary data.</text>
</comment>
<accession>A0ABQ8SWG2</accession>
<protein>
    <submittedName>
        <fullName evidence="1">Uncharacterized protein</fullName>
    </submittedName>
</protein>
<name>A0ABQ8SWG2_PERAM</name>
<organism evidence="1 2">
    <name type="scientific">Periplaneta americana</name>
    <name type="common">American cockroach</name>
    <name type="synonym">Blatta americana</name>
    <dbReference type="NCBI Taxonomy" id="6978"/>
    <lineage>
        <taxon>Eukaryota</taxon>
        <taxon>Metazoa</taxon>
        <taxon>Ecdysozoa</taxon>
        <taxon>Arthropoda</taxon>
        <taxon>Hexapoda</taxon>
        <taxon>Insecta</taxon>
        <taxon>Pterygota</taxon>
        <taxon>Neoptera</taxon>
        <taxon>Polyneoptera</taxon>
        <taxon>Dictyoptera</taxon>
        <taxon>Blattodea</taxon>
        <taxon>Blattoidea</taxon>
        <taxon>Blattidae</taxon>
        <taxon>Blattinae</taxon>
        <taxon>Periplaneta</taxon>
    </lineage>
</organism>
<evidence type="ECO:0000313" key="1">
    <source>
        <dbReference type="EMBL" id="KAJ4438111.1"/>
    </source>
</evidence>
<sequence length="104" mass="12355">MSILIRTIEESTVFRKILRYFPIRGHSYVPPDRVFGNIEKEYRSLDKITLPSEYHSIIGKHGKCLVLGEDWKLFDIKFKSQEILKKKLTLKMMMSVCCDMRRTK</sequence>
<proteinExistence type="predicted"/>
<evidence type="ECO:0000313" key="2">
    <source>
        <dbReference type="Proteomes" id="UP001148838"/>
    </source>
</evidence>
<dbReference type="EMBL" id="JAJSOF020000019">
    <property type="protein sequence ID" value="KAJ4438111.1"/>
    <property type="molecule type" value="Genomic_DNA"/>
</dbReference>